<reference evidence="2" key="1">
    <citation type="submission" date="2025-08" db="UniProtKB">
        <authorList>
            <consortium name="RefSeq"/>
        </authorList>
    </citation>
    <scope>IDENTIFICATION</scope>
    <source>
        <tissue evidence="2">Whole organism</tissue>
    </source>
</reference>
<dbReference type="AlphaFoldDB" id="A0A6J1SWX3"/>
<name>A0A6J1SWX3_FRAOC</name>
<evidence type="ECO:0000313" key="1">
    <source>
        <dbReference type="Proteomes" id="UP000504606"/>
    </source>
</evidence>
<dbReference type="RefSeq" id="XP_026285423.1">
    <property type="nucleotide sequence ID" value="XM_026429638.2"/>
</dbReference>
<sequence>MSNFTMELPWSSSQHEIKFEIKEEVIDLHDEMEYSCDDSLCGRGGDDSISKVNNLEISYTKESSSHEAELKDMLDDSCHPAVIENIMSSSSKRRKQSPAVQCCNSTASESTGLLKPTPSQLRALWELDNKCANKYMGMPLRQCSSTEAPDQPGAVPLPVVIMSILERQIKDMWRKLSTVLEIYRDNDNPDLGYRLRVKPDLPIKLVFKPADQIMFGWKAVFSDIGPSSHLYLRSNLKEHNQYLGGPVSYCNWVLSKDATITVRQISHGSARHLVRVESKSLSAGSELLWDYGEKIQPVFSNEGWFVPKCCSILASLPKNVCIVKKNTLEVFRELCVLCGKPYRAARRDWTTRKSQKKRNVSISSFKGWNLTLGM</sequence>
<evidence type="ECO:0000313" key="2">
    <source>
        <dbReference type="RefSeq" id="XP_026285423.1"/>
    </source>
</evidence>
<proteinExistence type="predicted"/>
<gene>
    <name evidence="2" type="primary">LOC113211305</name>
</gene>
<keyword evidence="1" id="KW-1185">Reference proteome</keyword>
<dbReference type="Proteomes" id="UP000504606">
    <property type="component" value="Unplaced"/>
</dbReference>
<accession>A0A6J1SWX3</accession>
<dbReference type="GeneID" id="113211305"/>
<organism evidence="1 2">
    <name type="scientific">Frankliniella occidentalis</name>
    <name type="common">Western flower thrips</name>
    <name type="synonym">Euthrips occidentalis</name>
    <dbReference type="NCBI Taxonomy" id="133901"/>
    <lineage>
        <taxon>Eukaryota</taxon>
        <taxon>Metazoa</taxon>
        <taxon>Ecdysozoa</taxon>
        <taxon>Arthropoda</taxon>
        <taxon>Hexapoda</taxon>
        <taxon>Insecta</taxon>
        <taxon>Pterygota</taxon>
        <taxon>Neoptera</taxon>
        <taxon>Paraneoptera</taxon>
        <taxon>Thysanoptera</taxon>
        <taxon>Terebrantia</taxon>
        <taxon>Thripoidea</taxon>
        <taxon>Thripidae</taxon>
        <taxon>Frankliniella</taxon>
    </lineage>
</organism>
<protein>
    <submittedName>
        <fullName evidence="2">Uncharacterized protein LOC113211305 isoform X2</fullName>
    </submittedName>
</protein>